<proteinExistence type="predicted"/>
<comment type="caution">
    <text evidence="1">The sequence shown here is derived from an EMBL/GenBank/DDBJ whole genome shotgun (WGS) entry which is preliminary data.</text>
</comment>
<sequence length="159" mass="18240">MKKLKYTTRVINDARKKRLYVMGPGDECLMLFPHILLSIAIIEALPTTTKDYSPAGPQPPFRGRHNFGRGGRWDKFRGPHQPSGQGTVPALFDLDRPRHGAIMDRDHPMSMRGQSFLPEEKFTMPYGGRHYEDPYIYGDTARGVKRPYFAIKFTDKEVN</sequence>
<reference evidence="1 2" key="2">
    <citation type="journal article" date="2022" name="Mol. Ecol. Resour.">
        <title>The genomes of chicory, endive, great burdock and yacon provide insights into Asteraceae paleo-polyploidization history and plant inulin production.</title>
        <authorList>
            <person name="Fan W."/>
            <person name="Wang S."/>
            <person name="Wang H."/>
            <person name="Wang A."/>
            <person name="Jiang F."/>
            <person name="Liu H."/>
            <person name="Zhao H."/>
            <person name="Xu D."/>
            <person name="Zhang Y."/>
        </authorList>
    </citation>
    <scope>NUCLEOTIDE SEQUENCE [LARGE SCALE GENOMIC DNA]</scope>
    <source>
        <strain evidence="2">cv. Niubang</strain>
    </source>
</reference>
<evidence type="ECO:0000313" key="1">
    <source>
        <dbReference type="EMBL" id="KAI3678227.1"/>
    </source>
</evidence>
<keyword evidence="2" id="KW-1185">Reference proteome</keyword>
<dbReference type="EMBL" id="CM042060">
    <property type="protein sequence ID" value="KAI3678227.1"/>
    <property type="molecule type" value="Genomic_DNA"/>
</dbReference>
<name>A0ACB8Y360_ARCLA</name>
<accession>A0ACB8Y360</accession>
<protein>
    <submittedName>
        <fullName evidence="1">Uncharacterized protein</fullName>
    </submittedName>
</protein>
<dbReference type="Proteomes" id="UP001055879">
    <property type="component" value="Linkage Group LG14"/>
</dbReference>
<organism evidence="1 2">
    <name type="scientific">Arctium lappa</name>
    <name type="common">Greater burdock</name>
    <name type="synonym">Lappa major</name>
    <dbReference type="NCBI Taxonomy" id="4217"/>
    <lineage>
        <taxon>Eukaryota</taxon>
        <taxon>Viridiplantae</taxon>
        <taxon>Streptophyta</taxon>
        <taxon>Embryophyta</taxon>
        <taxon>Tracheophyta</taxon>
        <taxon>Spermatophyta</taxon>
        <taxon>Magnoliopsida</taxon>
        <taxon>eudicotyledons</taxon>
        <taxon>Gunneridae</taxon>
        <taxon>Pentapetalae</taxon>
        <taxon>asterids</taxon>
        <taxon>campanulids</taxon>
        <taxon>Asterales</taxon>
        <taxon>Asteraceae</taxon>
        <taxon>Carduoideae</taxon>
        <taxon>Cardueae</taxon>
        <taxon>Arctiinae</taxon>
        <taxon>Arctium</taxon>
    </lineage>
</organism>
<gene>
    <name evidence="1" type="ORF">L6452_37512</name>
</gene>
<evidence type="ECO:0000313" key="2">
    <source>
        <dbReference type="Proteomes" id="UP001055879"/>
    </source>
</evidence>
<reference evidence="2" key="1">
    <citation type="journal article" date="2022" name="Mol. Ecol. Resour.">
        <title>The genomes of chicory, endive, great burdock and yacon provide insights into Asteraceae palaeo-polyploidization history and plant inulin production.</title>
        <authorList>
            <person name="Fan W."/>
            <person name="Wang S."/>
            <person name="Wang H."/>
            <person name="Wang A."/>
            <person name="Jiang F."/>
            <person name="Liu H."/>
            <person name="Zhao H."/>
            <person name="Xu D."/>
            <person name="Zhang Y."/>
        </authorList>
    </citation>
    <scope>NUCLEOTIDE SEQUENCE [LARGE SCALE GENOMIC DNA]</scope>
    <source>
        <strain evidence="2">cv. Niubang</strain>
    </source>
</reference>